<dbReference type="EnsemblPlants" id="QL07p020511:mrna">
    <property type="protein sequence ID" value="QL07p020511:mrna"/>
    <property type="gene ID" value="QL07p020511"/>
</dbReference>
<protein>
    <recommendedName>
        <fullName evidence="2">NB-ARC domain-containing protein</fullName>
    </recommendedName>
</protein>
<accession>A0A7N2M5N4</accession>
<keyword evidence="4" id="KW-1185">Reference proteome</keyword>
<dbReference type="InterPro" id="IPR042197">
    <property type="entry name" value="Apaf_helical"/>
</dbReference>
<name>A0A7N2M5N4_QUELO</name>
<dbReference type="InterPro" id="IPR027417">
    <property type="entry name" value="P-loop_NTPase"/>
</dbReference>
<sequence length="252" mass="29049">MAWALVSTIKDQLSSFITSEFMAIANVKEEVQKLESKAMLNDAKKRQWNTVMIKAEVEKQEKQEEEKEKAETSTAKKRKFTVARAILEALGGRDSKITELQILLEKICELIQEKNFFLVFDDVWIEDYAMWKPFRDALKYCGSQSSRILVTTCKDKVAEMMESAHITNLGILSKEDCWLVFSKIAFYGKNYEDRNQLEDIGMEIAKECKGLPLAAKTLGSLLRFKRSREQWEMVLCSSLWGMEDVERGLFAP</sequence>
<dbReference type="InterPro" id="IPR002182">
    <property type="entry name" value="NB-ARC"/>
</dbReference>
<dbReference type="GO" id="GO:0006952">
    <property type="term" value="P:defense response"/>
    <property type="evidence" value="ECO:0007669"/>
    <property type="project" value="UniProtKB-KW"/>
</dbReference>
<evidence type="ECO:0000256" key="1">
    <source>
        <dbReference type="ARBA" id="ARBA00022821"/>
    </source>
</evidence>
<evidence type="ECO:0000259" key="2">
    <source>
        <dbReference type="Pfam" id="PF00931"/>
    </source>
</evidence>
<dbReference type="PANTHER" id="PTHR36766">
    <property type="entry name" value="PLANT BROAD-SPECTRUM MILDEW RESISTANCE PROTEIN RPW8"/>
    <property type="match status" value="1"/>
</dbReference>
<reference evidence="3 4" key="1">
    <citation type="journal article" date="2016" name="G3 (Bethesda)">
        <title>First Draft Assembly and Annotation of the Genome of a California Endemic Oak Quercus lobata Nee (Fagaceae).</title>
        <authorList>
            <person name="Sork V.L."/>
            <person name="Fitz-Gibbon S.T."/>
            <person name="Puiu D."/>
            <person name="Crepeau M."/>
            <person name="Gugger P.F."/>
            <person name="Sherman R."/>
            <person name="Stevens K."/>
            <person name="Langley C.H."/>
            <person name="Pellegrini M."/>
            <person name="Salzberg S.L."/>
        </authorList>
    </citation>
    <scope>NUCLEOTIDE SEQUENCE [LARGE SCALE GENOMIC DNA]</scope>
    <source>
        <strain evidence="3 4">cv. SW786</strain>
    </source>
</reference>
<feature type="domain" description="NB-ARC" evidence="2">
    <location>
        <begin position="77"/>
        <end position="188"/>
    </location>
</feature>
<dbReference type="Proteomes" id="UP000594261">
    <property type="component" value="Chromosome 7"/>
</dbReference>
<dbReference type="Gramene" id="QL07p020511:mrna">
    <property type="protein sequence ID" value="QL07p020511:mrna"/>
    <property type="gene ID" value="QL07p020511"/>
</dbReference>
<dbReference type="SUPFAM" id="SSF52540">
    <property type="entry name" value="P-loop containing nucleoside triphosphate hydrolases"/>
    <property type="match status" value="1"/>
</dbReference>
<dbReference type="OMA" id="WISKINI"/>
<dbReference type="Gene3D" id="1.10.8.430">
    <property type="entry name" value="Helical domain of apoptotic protease-activating factors"/>
    <property type="match status" value="1"/>
</dbReference>
<dbReference type="AlphaFoldDB" id="A0A7N2M5N4"/>
<proteinExistence type="predicted"/>
<evidence type="ECO:0000313" key="3">
    <source>
        <dbReference type="EnsemblPlants" id="QL07p020511:mrna"/>
    </source>
</evidence>
<keyword evidence="1" id="KW-0611">Plant defense</keyword>
<organism evidence="3 4">
    <name type="scientific">Quercus lobata</name>
    <name type="common">Valley oak</name>
    <dbReference type="NCBI Taxonomy" id="97700"/>
    <lineage>
        <taxon>Eukaryota</taxon>
        <taxon>Viridiplantae</taxon>
        <taxon>Streptophyta</taxon>
        <taxon>Embryophyta</taxon>
        <taxon>Tracheophyta</taxon>
        <taxon>Spermatophyta</taxon>
        <taxon>Magnoliopsida</taxon>
        <taxon>eudicotyledons</taxon>
        <taxon>Gunneridae</taxon>
        <taxon>Pentapetalae</taxon>
        <taxon>rosids</taxon>
        <taxon>fabids</taxon>
        <taxon>Fagales</taxon>
        <taxon>Fagaceae</taxon>
        <taxon>Quercus</taxon>
    </lineage>
</organism>
<reference evidence="3" key="2">
    <citation type="submission" date="2021-01" db="UniProtKB">
        <authorList>
            <consortium name="EnsemblPlants"/>
        </authorList>
    </citation>
    <scope>IDENTIFICATION</scope>
</reference>
<dbReference type="Pfam" id="PF00931">
    <property type="entry name" value="NB-ARC"/>
    <property type="match status" value="1"/>
</dbReference>
<dbReference type="EMBL" id="LRBV02000007">
    <property type="status" value="NOT_ANNOTATED_CDS"/>
    <property type="molecule type" value="Genomic_DNA"/>
</dbReference>
<evidence type="ECO:0000313" key="4">
    <source>
        <dbReference type="Proteomes" id="UP000594261"/>
    </source>
</evidence>
<dbReference type="PANTHER" id="PTHR36766:SF45">
    <property type="entry name" value="NB-ARC DOMAIN-CONTAINING PROTEIN"/>
    <property type="match status" value="1"/>
</dbReference>
<dbReference type="PRINTS" id="PR00364">
    <property type="entry name" value="DISEASERSIST"/>
</dbReference>
<dbReference type="Gene3D" id="3.40.50.300">
    <property type="entry name" value="P-loop containing nucleotide triphosphate hydrolases"/>
    <property type="match status" value="1"/>
</dbReference>
<dbReference type="InParanoid" id="A0A7N2M5N4"/>
<dbReference type="GO" id="GO:0043531">
    <property type="term" value="F:ADP binding"/>
    <property type="evidence" value="ECO:0007669"/>
    <property type="project" value="InterPro"/>
</dbReference>